<keyword evidence="2" id="KW-1185">Reference proteome</keyword>
<gene>
    <name evidence="1" type="ORF">DXC51_24855</name>
</gene>
<comment type="caution">
    <text evidence="1">The sequence shown here is derived from an EMBL/GenBank/DDBJ whole genome shotgun (WGS) entry which is preliminary data.</text>
</comment>
<dbReference type="Proteomes" id="UP000260812">
    <property type="component" value="Unassembled WGS sequence"/>
</dbReference>
<organism evidence="1 2">
    <name type="scientific">Eisenbergiella massiliensis</name>
    <dbReference type="NCBI Taxonomy" id="1720294"/>
    <lineage>
        <taxon>Bacteria</taxon>
        <taxon>Bacillati</taxon>
        <taxon>Bacillota</taxon>
        <taxon>Clostridia</taxon>
        <taxon>Lachnospirales</taxon>
        <taxon>Lachnospiraceae</taxon>
        <taxon>Eisenbergiella</taxon>
    </lineage>
</organism>
<dbReference type="AlphaFoldDB" id="A0A3E3HWS4"/>
<evidence type="ECO:0000313" key="2">
    <source>
        <dbReference type="Proteomes" id="UP000260812"/>
    </source>
</evidence>
<sequence>MQTIVILLDPGKLINPDLDLRYLIPDRIGELTDGAIQDNGYDYIDREGSGPLLGIWLETGDAAQSWPAIAKLFHEEKFSDNDLSLSAEIYISEKEAADVEDCTLVYPL</sequence>
<dbReference type="RefSeq" id="WP_021637073.1">
    <property type="nucleotide sequence ID" value="NZ_JBKUNB010000005.1"/>
</dbReference>
<name>A0A3E3HWS4_9FIRM</name>
<protein>
    <recommendedName>
        <fullName evidence="3">GyrI-like small molecule binding domain-containing protein</fullName>
    </recommendedName>
</protein>
<reference evidence="1" key="1">
    <citation type="submission" date="2018-08" db="EMBL/GenBank/DDBJ databases">
        <title>A genome reference for cultivated species of the human gut microbiota.</title>
        <authorList>
            <person name="Zou Y."/>
            <person name="Xue W."/>
            <person name="Luo G."/>
        </authorList>
    </citation>
    <scope>NUCLEOTIDE SEQUENCE [LARGE SCALE GENOMIC DNA]</scope>
    <source>
        <strain evidence="1">TF05-5AC</strain>
    </source>
</reference>
<accession>A0A3E3HWS4</accession>
<evidence type="ECO:0008006" key="3">
    <source>
        <dbReference type="Google" id="ProtNLM"/>
    </source>
</evidence>
<proteinExistence type="predicted"/>
<dbReference type="GeneID" id="97989995"/>
<dbReference type="EMBL" id="QVLV01000027">
    <property type="protein sequence ID" value="RGE56288.1"/>
    <property type="molecule type" value="Genomic_DNA"/>
</dbReference>
<evidence type="ECO:0000313" key="1">
    <source>
        <dbReference type="EMBL" id="RGE56288.1"/>
    </source>
</evidence>